<organism evidence="3 4">
    <name type="scientific">Methylobacterium tarhaniae</name>
    <dbReference type="NCBI Taxonomy" id="1187852"/>
    <lineage>
        <taxon>Bacteria</taxon>
        <taxon>Pseudomonadati</taxon>
        <taxon>Pseudomonadota</taxon>
        <taxon>Alphaproteobacteria</taxon>
        <taxon>Hyphomicrobiales</taxon>
        <taxon>Methylobacteriaceae</taxon>
        <taxon>Methylobacterium</taxon>
    </lineage>
</organism>
<dbReference type="Pfam" id="PF05016">
    <property type="entry name" value="ParE_toxin"/>
    <property type="match status" value="1"/>
</dbReference>
<sequence>MSGYVLTPAAQADVAEIWDYTAERWSREQATAYIRAIQEACEGLASGMRISRPVDVKPGYLKTNVKSHFIIFRRDDAGLVTVVRILHSRMDVERHLR</sequence>
<dbReference type="RefSeq" id="WP_048450838.1">
    <property type="nucleotide sequence ID" value="NZ_LABZ01000067.1"/>
</dbReference>
<gene>
    <name evidence="3" type="ORF">VQ03_10595</name>
</gene>
<dbReference type="InterPro" id="IPR007712">
    <property type="entry name" value="RelE/ParE_toxin"/>
</dbReference>
<dbReference type="Gene3D" id="3.30.2310.20">
    <property type="entry name" value="RelE-like"/>
    <property type="match status" value="1"/>
</dbReference>
<evidence type="ECO:0000256" key="1">
    <source>
        <dbReference type="ARBA" id="ARBA00022649"/>
    </source>
</evidence>
<evidence type="ECO:0000313" key="4">
    <source>
        <dbReference type="Proteomes" id="UP000036449"/>
    </source>
</evidence>
<proteinExistence type="inferred from homology"/>
<dbReference type="InterPro" id="IPR035093">
    <property type="entry name" value="RelE/ParE_toxin_dom_sf"/>
</dbReference>
<reference evidence="3 4" key="1">
    <citation type="submission" date="2015-03" db="EMBL/GenBank/DDBJ databases">
        <title>Genome sequencing of Methylobacterium tarhaniae DSM 25844.</title>
        <authorList>
            <person name="Chaudhry V."/>
            <person name="Patil P.B."/>
        </authorList>
    </citation>
    <scope>NUCLEOTIDE SEQUENCE [LARGE SCALE GENOMIC DNA]</scope>
    <source>
        <strain evidence="3 4">DSM 25844</strain>
    </source>
</reference>
<protein>
    <recommendedName>
        <fullName evidence="2">Toxin</fullName>
    </recommendedName>
</protein>
<name>A0A0J6VTI7_9HYPH</name>
<accession>A0A0J6VTI7</accession>
<comment type="caution">
    <text evidence="3">The sequence shown here is derived from an EMBL/GenBank/DDBJ whole genome shotgun (WGS) entry which is preliminary data.</text>
</comment>
<dbReference type="OrthoDB" id="7173315at2"/>
<dbReference type="AlphaFoldDB" id="A0A0J6VTI7"/>
<evidence type="ECO:0000256" key="2">
    <source>
        <dbReference type="PIRNR" id="PIRNR029218"/>
    </source>
</evidence>
<evidence type="ECO:0000313" key="3">
    <source>
        <dbReference type="EMBL" id="KMO42561.1"/>
    </source>
</evidence>
<dbReference type="PATRIC" id="fig|1187852.3.peg.5964"/>
<dbReference type="Proteomes" id="UP000036449">
    <property type="component" value="Unassembled WGS sequence"/>
</dbReference>
<dbReference type="InterPro" id="IPR028344">
    <property type="entry name" value="ParE1/4"/>
</dbReference>
<keyword evidence="1" id="KW-1277">Toxin-antitoxin system</keyword>
<dbReference type="PIRSF" id="PIRSF029218">
    <property type="entry name" value="ParE"/>
    <property type="match status" value="1"/>
</dbReference>
<keyword evidence="4" id="KW-1185">Reference proteome</keyword>
<comment type="similarity">
    <text evidence="2">Belongs to the RelE toxin family.</text>
</comment>
<dbReference type="EMBL" id="LABZ01000067">
    <property type="protein sequence ID" value="KMO42561.1"/>
    <property type="molecule type" value="Genomic_DNA"/>
</dbReference>